<proteinExistence type="predicted"/>
<dbReference type="AlphaFoldDB" id="A0A6J5F0H0"/>
<name>A0A6J5F0H0_9BURK</name>
<keyword evidence="2" id="KW-1185">Reference proteome</keyword>
<evidence type="ECO:0000313" key="2">
    <source>
        <dbReference type="Proteomes" id="UP000494363"/>
    </source>
</evidence>
<sequence length="38" mass="4087">MSANAHVISGKIVGRRAFPAEQTGSAWIKRLNGWMSAS</sequence>
<organism evidence="1 2">
    <name type="scientific">Paraburkholderia humisilvae</name>
    <dbReference type="NCBI Taxonomy" id="627669"/>
    <lineage>
        <taxon>Bacteria</taxon>
        <taxon>Pseudomonadati</taxon>
        <taxon>Pseudomonadota</taxon>
        <taxon>Betaproteobacteria</taxon>
        <taxon>Burkholderiales</taxon>
        <taxon>Burkholderiaceae</taxon>
        <taxon>Paraburkholderia</taxon>
    </lineage>
</organism>
<accession>A0A6J5F0H0</accession>
<dbReference type="EMBL" id="CADIKH010000050">
    <property type="protein sequence ID" value="CAB3771167.1"/>
    <property type="molecule type" value="Genomic_DNA"/>
</dbReference>
<protein>
    <submittedName>
        <fullName evidence="1">Uncharacterized protein</fullName>
    </submittedName>
</protein>
<gene>
    <name evidence="1" type="ORF">LMG29542_06551</name>
</gene>
<evidence type="ECO:0000313" key="1">
    <source>
        <dbReference type="EMBL" id="CAB3771167.1"/>
    </source>
</evidence>
<dbReference type="Proteomes" id="UP000494363">
    <property type="component" value="Unassembled WGS sequence"/>
</dbReference>
<reference evidence="1 2" key="1">
    <citation type="submission" date="2020-04" db="EMBL/GenBank/DDBJ databases">
        <authorList>
            <person name="De Canck E."/>
        </authorList>
    </citation>
    <scope>NUCLEOTIDE SEQUENCE [LARGE SCALE GENOMIC DNA]</scope>
    <source>
        <strain evidence="1 2">LMG 29542</strain>
    </source>
</reference>